<organism evidence="1 2">
    <name type="scientific">Helianthus annuus</name>
    <name type="common">Common sunflower</name>
    <dbReference type="NCBI Taxonomy" id="4232"/>
    <lineage>
        <taxon>Eukaryota</taxon>
        <taxon>Viridiplantae</taxon>
        <taxon>Streptophyta</taxon>
        <taxon>Embryophyta</taxon>
        <taxon>Tracheophyta</taxon>
        <taxon>Spermatophyta</taxon>
        <taxon>Magnoliopsida</taxon>
        <taxon>eudicotyledons</taxon>
        <taxon>Gunneridae</taxon>
        <taxon>Pentapetalae</taxon>
        <taxon>asterids</taxon>
        <taxon>campanulids</taxon>
        <taxon>Asterales</taxon>
        <taxon>Asteraceae</taxon>
        <taxon>Asteroideae</taxon>
        <taxon>Heliantheae alliance</taxon>
        <taxon>Heliantheae</taxon>
        <taxon>Helianthus</taxon>
    </lineage>
</organism>
<dbReference type="Gramene" id="mRNA:HanXRQr2_Chr14g0648181">
    <property type="protein sequence ID" value="CDS:HanXRQr2_Chr14g0648181.1"/>
    <property type="gene ID" value="HanXRQr2_Chr14g0648181"/>
</dbReference>
<name>A0A9K3E9H7_HELAN</name>
<dbReference type="EMBL" id="MNCJ02000329">
    <property type="protein sequence ID" value="KAF5769432.1"/>
    <property type="molecule type" value="Genomic_DNA"/>
</dbReference>
<dbReference type="Proteomes" id="UP000215914">
    <property type="component" value="Unassembled WGS sequence"/>
</dbReference>
<sequence length="56" mass="6647">MEVQRGHPPPWRWPMGWLMVGSKGQRPWRGSSCLTNTKKFNFPLLILEITSNMFDW</sequence>
<accession>A0A9K3E9H7</accession>
<reference evidence="1" key="2">
    <citation type="submission" date="2020-06" db="EMBL/GenBank/DDBJ databases">
        <title>Helianthus annuus Genome sequencing and assembly Release 2.</title>
        <authorList>
            <person name="Gouzy J."/>
            <person name="Langlade N."/>
            <person name="Munos S."/>
        </authorList>
    </citation>
    <scope>NUCLEOTIDE SEQUENCE</scope>
    <source>
        <tissue evidence="1">Leaves</tissue>
    </source>
</reference>
<proteinExistence type="predicted"/>
<reference evidence="1" key="1">
    <citation type="journal article" date="2017" name="Nature">
        <title>The sunflower genome provides insights into oil metabolism, flowering and Asterid evolution.</title>
        <authorList>
            <person name="Badouin H."/>
            <person name="Gouzy J."/>
            <person name="Grassa C.J."/>
            <person name="Murat F."/>
            <person name="Staton S.E."/>
            <person name="Cottret L."/>
            <person name="Lelandais-Briere C."/>
            <person name="Owens G.L."/>
            <person name="Carrere S."/>
            <person name="Mayjonade B."/>
            <person name="Legrand L."/>
            <person name="Gill N."/>
            <person name="Kane N.C."/>
            <person name="Bowers J.E."/>
            <person name="Hubner S."/>
            <person name="Bellec A."/>
            <person name="Berard A."/>
            <person name="Berges H."/>
            <person name="Blanchet N."/>
            <person name="Boniface M.C."/>
            <person name="Brunel D."/>
            <person name="Catrice O."/>
            <person name="Chaidir N."/>
            <person name="Claudel C."/>
            <person name="Donnadieu C."/>
            <person name="Faraut T."/>
            <person name="Fievet G."/>
            <person name="Helmstetter N."/>
            <person name="King M."/>
            <person name="Knapp S.J."/>
            <person name="Lai Z."/>
            <person name="Le Paslier M.C."/>
            <person name="Lippi Y."/>
            <person name="Lorenzon L."/>
            <person name="Mandel J.R."/>
            <person name="Marage G."/>
            <person name="Marchand G."/>
            <person name="Marquand E."/>
            <person name="Bret-Mestries E."/>
            <person name="Morien E."/>
            <person name="Nambeesan S."/>
            <person name="Nguyen T."/>
            <person name="Pegot-Espagnet P."/>
            <person name="Pouilly N."/>
            <person name="Raftis F."/>
            <person name="Sallet E."/>
            <person name="Schiex T."/>
            <person name="Thomas J."/>
            <person name="Vandecasteele C."/>
            <person name="Vares D."/>
            <person name="Vear F."/>
            <person name="Vautrin S."/>
            <person name="Crespi M."/>
            <person name="Mangin B."/>
            <person name="Burke J.M."/>
            <person name="Salse J."/>
            <person name="Munos S."/>
            <person name="Vincourt P."/>
            <person name="Rieseberg L.H."/>
            <person name="Langlade N.B."/>
        </authorList>
    </citation>
    <scope>NUCLEOTIDE SEQUENCE</scope>
    <source>
        <tissue evidence="1">Leaves</tissue>
    </source>
</reference>
<comment type="caution">
    <text evidence="1">The sequence shown here is derived from an EMBL/GenBank/DDBJ whole genome shotgun (WGS) entry which is preliminary data.</text>
</comment>
<evidence type="ECO:0000313" key="2">
    <source>
        <dbReference type="Proteomes" id="UP000215914"/>
    </source>
</evidence>
<protein>
    <submittedName>
        <fullName evidence="1">Uncharacterized protein</fullName>
    </submittedName>
</protein>
<keyword evidence="2" id="KW-1185">Reference proteome</keyword>
<gene>
    <name evidence="1" type="ORF">HanXRQr2_Chr14g0648181</name>
</gene>
<dbReference type="AlphaFoldDB" id="A0A9K3E9H7"/>
<evidence type="ECO:0000313" key="1">
    <source>
        <dbReference type="EMBL" id="KAF5769432.1"/>
    </source>
</evidence>